<accession>A0AAV3Z0L5</accession>
<evidence type="ECO:0000256" key="2">
    <source>
        <dbReference type="SAM" id="SignalP"/>
    </source>
</evidence>
<dbReference type="AlphaFoldDB" id="A0AAV3Z0L5"/>
<sequence>MLCKLTVKSFTFVHILIRFLTGIFSVEDVRLETPGQSPRFALAGLAEQAGGEADSKQLAAWRGHDKADWRPLAGGAGGAGSGTENPQH</sequence>
<keyword evidence="4" id="KW-1185">Reference proteome</keyword>
<evidence type="ECO:0000313" key="3">
    <source>
        <dbReference type="EMBL" id="GFN89355.1"/>
    </source>
</evidence>
<feature type="region of interest" description="Disordered" evidence="1">
    <location>
        <begin position="68"/>
        <end position="88"/>
    </location>
</feature>
<dbReference type="EMBL" id="BLXT01001930">
    <property type="protein sequence ID" value="GFN89355.1"/>
    <property type="molecule type" value="Genomic_DNA"/>
</dbReference>
<proteinExistence type="predicted"/>
<keyword evidence="2" id="KW-0732">Signal</keyword>
<organism evidence="3 4">
    <name type="scientific">Plakobranchus ocellatus</name>
    <dbReference type="NCBI Taxonomy" id="259542"/>
    <lineage>
        <taxon>Eukaryota</taxon>
        <taxon>Metazoa</taxon>
        <taxon>Spiralia</taxon>
        <taxon>Lophotrochozoa</taxon>
        <taxon>Mollusca</taxon>
        <taxon>Gastropoda</taxon>
        <taxon>Heterobranchia</taxon>
        <taxon>Euthyneura</taxon>
        <taxon>Panpulmonata</taxon>
        <taxon>Sacoglossa</taxon>
        <taxon>Placobranchoidea</taxon>
        <taxon>Plakobranchidae</taxon>
        <taxon>Plakobranchus</taxon>
    </lineage>
</organism>
<dbReference type="Proteomes" id="UP000735302">
    <property type="component" value="Unassembled WGS sequence"/>
</dbReference>
<evidence type="ECO:0000256" key="1">
    <source>
        <dbReference type="SAM" id="MobiDB-lite"/>
    </source>
</evidence>
<comment type="caution">
    <text evidence="3">The sequence shown here is derived from an EMBL/GenBank/DDBJ whole genome shotgun (WGS) entry which is preliminary data.</text>
</comment>
<gene>
    <name evidence="3" type="ORF">PoB_001586100</name>
</gene>
<protein>
    <submittedName>
        <fullName evidence="3">Uncharacterized protein</fullName>
    </submittedName>
</protein>
<feature type="signal peptide" evidence="2">
    <location>
        <begin position="1"/>
        <end position="25"/>
    </location>
</feature>
<name>A0AAV3Z0L5_9GAST</name>
<feature type="chain" id="PRO_5043999745" evidence="2">
    <location>
        <begin position="26"/>
        <end position="88"/>
    </location>
</feature>
<evidence type="ECO:0000313" key="4">
    <source>
        <dbReference type="Proteomes" id="UP000735302"/>
    </source>
</evidence>
<reference evidence="3 4" key="1">
    <citation type="journal article" date="2021" name="Elife">
        <title>Chloroplast acquisition without the gene transfer in kleptoplastic sea slugs, Plakobranchus ocellatus.</title>
        <authorList>
            <person name="Maeda T."/>
            <person name="Takahashi S."/>
            <person name="Yoshida T."/>
            <person name="Shimamura S."/>
            <person name="Takaki Y."/>
            <person name="Nagai Y."/>
            <person name="Toyoda A."/>
            <person name="Suzuki Y."/>
            <person name="Arimoto A."/>
            <person name="Ishii H."/>
            <person name="Satoh N."/>
            <person name="Nishiyama T."/>
            <person name="Hasebe M."/>
            <person name="Maruyama T."/>
            <person name="Minagawa J."/>
            <person name="Obokata J."/>
            <person name="Shigenobu S."/>
        </authorList>
    </citation>
    <scope>NUCLEOTIDE SEQUENCE [LARGE SCALE GENOMIC DNA]</scope>
</reference>